<name>A0A8W8IHV5_MAGGI</name>
<evidence type="ECO:0000313" key="3">
    <source>
        <dbReference type="EnsemblMetazoa" id="G14381.3:cds"/>
    </source>
</evidence>
<sequence length="437" mass="44574">ETTGMSLLWFCVLLLVASVCGNPPEVINLGTRFIPRYHNQYSDLVARILRARGIRVYSVHDVGALTSTTLSRRFYGIGGDSSLGLDNTFVRSSVATGRPSITYEELYGGVDTSDLPDAAVPLVGSTSFPGPYGPETGGPGPYDLGPIGDGPGPYGPGPYGPGDGPGPYGLGPDGGSGPYGPGDGPGPYGLGPDGGSGPYGPGDGPGPYGLGPDGGSGPYGPELDGPGPYDTGLSGSGLSGFGTAGVEIGGSGLSTAGLGVDRLYDESYINGPRGTGFGDFGGLDDGFSTSSGSLLTGSSSIYPSTYYGPLSTGGRSSVFTSYQSTSPTYTDLYNRRFSSAELGAGAGAGIGLDGALGSGFSATSSFVDTTPYSGFSSAGAGYSDDYGLDGGLGYMRRYRNTYTLPGYSSVQRRIRYLPRRQFTTRVVNYPPTVTTYQ</sequence>
<proteinExistence type="predicted"/>
<feature type="compositionally biased region" description="Gly residues" evidence="1">
    <location>
        <begin position="160"/>
        <end position="218"/>
    </location>
</feature>
<evidence type="ECO:0000256" key="2">
    <source>
        <dbReference type="SAM" id="SignalP"/>
    </source>
</evidence>
<feature type="signal peptide" evidence="2">
    <location>
        <begin position="1"/>
        <end position="21"/>
    </location>
</feature>
<evidence type="ECO:0000256" key="1">
    <source>
        <dbReference type="SAM" id="MobiDB-lite"/>
    </source>
</evidence>
<keyword evidence="2" id="KW-0732">Signal</keyword>
<feature type="region of interest" description="Disordered" evidence="1">
    <location>
        <begin position="126"/>
        <end position="232"/>
    </location>
</feature>
<protein>
    <submittedName>
        <fullName evidence="3">Uncharacterized protein</fullName>
    </submittedName>
</protein>
<feature type="chain" id="PRO_5036499430" evidence="2">
    <location>
        <begin position="22"/>
        <end position="437"/>
    </location>
</feature>
<keyword evidence="4" id="KW-1185">Reference proteome</keyword>
<organism evidence="3 4">
    <name type="scientific">Magallana gigas</name>
    <name type="common">Pacific oyster</name>
    <name type="synonym">Crassostrea gigas</name>
    <dbReference type="NCBI Taxonomy" id="29159"/>
    <lineage>
        <taxon>Eukaryota</taxon>
        <taxon>Metazoa</taxon>
        <taxon>Spiralia</taxon>
        <taxon>Lophotrochozoa</taxon>
        <taxon>Mollusca</taxon>
        <taxon>Bivalvia</taxon>
        <taxon>Autobranchia</taxon>
        <taxon>Pteriomorphia</taxon>
        <taxon>Ostreida</taxon>
        <taxon>Ostreoidea</taxon>
        <taxon>Ostreidae</taxon>
        <taxon>Magallana</taxon>
    </lineage>
</organism>
<dbReference type="AlphaFoldDB" id="A0A8W8IHV5"/>
<evidence type="ECO:0000313" key="4">
    <source>
        <dbReference type="Proteomes" id="UP000005408"/>
    </source>
</evidence>
<reference evidence="3" key="1">
    <citation type="submission" date="2022-08" db="UniProtKB">
        <authorList>
            <consortium name="EnsemblMetazoa"/>
        </authorList>
    </citation>
    <scope>IDENTIFICATION</scope>
    <source>
        <strain evidence="3">05x7-T-G4-1.051#20</strain>
    </source>
</reference>
<dbReference type="Proteomes" id="UP000005408">
    <property type="component" value="Unassembled WGS sequence"/>
</dbReference>
<dbReference type="EnsemblMetazoa" id="G14381.3">
    <property type="protein sequence ID" value="G14381.3:cds"/>
    <property type="gene ID" value="G14381"/>
</dbReference>
<accession>A0A8W8IHV5</accession>